<dbReference type="InterPro" id="IPR052035">
    <property type="entry name" value="ZnF_BED_domain_contain"/>
</dbReference>
<keyword evidence="4" id="KW-0862">Zinc</keyword>
<dbReference type="PANTHER" id="PTHR46481">
    <property type="entry name" value="ZINC FINGER BED DOMAIN-CONTAINING PROTEIN 4"/>
    <property type="match status" value="1"/>
</dbReference>
<proteinExistence type="predicted"/>
<keyword evidence="5" id="KW-0539">Nucleus</keyword>
<feature type="non-terminal residue" evidence="6">
    <location>
        <position position="1"/>
    </location>
</feature>
<evidence type="ECO:0000313" key="6">
    <source>
        <dbReference type="EMBL" id="THV00111.1"/>
    </source>
</evidence>
<dbReference type="OrthoDB" id="3172935at2759"/>
<keyword evidence="7" id="KW-1185">Reference proteome</keyword>
<keyword evidence="2" id="KW-0479">Metal-binding</keyword>
<evidence type="ECO:0000256" key="3">
    <source>
        <dbReference type="ARBA" id="ARBA00022771"/>
    </source>
</evidence>
<dbReference type="AlphaFoldDB" id="A0A4S8MCN7"/>
<comment type="subcellular location">
    <subcellularLocation>
        <location evidence="1">Nucleus</location>
    </subcellularLocation>
</comment>
<protein>
    <submittedName>
        <fullName evidence="6">Uncharacterized protein</fullName>
    </submittedName>
</protein>
<gene>
    <name evidence="6" type="ORF">K435DRAFT_623206</name>
</gene>
<organism evidence="6 7">
    <name type="scientific">Dendrothele bispora (strain CBS 962.96)</name>
    <dbReference type="NCBI Taxonomy" id="1314807"/>
    <lineage>
        <taxon>Eukaryota</taxon>
        <taxon>Fungi</taxon>
        <taxon>Dikarya</taxon>
        <taxon>Basidiomycota</taxon>
        <taxon>Agaricomycotina</taxon>
        <taxon>Agaricomycetes</taxon>
        <taxon>Agaricomycetidae</taxon>
        <taxon>Agaricales</taxon>
        <taxon>Agaricales incertae sedis</taxon>
        <taxon>Dendrothele</taxon>
    </lineage>
</organism>
<feature type="non-terminal residue" evidence="6">
    <location>
        <position position="188"/>
    </location>
</feature>
<dbReference type="GO" id="GO:0008270">
    <property type="term" value="F:zinc ion binding"/>
    <property type="evidence" value="ECO:0007669"/>
    <property type="project" value="UniProtKB-KW"/>
</dbReference>
<dbReference type="Proteomes" id="UP000297245">
    <property type="component" value="Unassembled WGS sequence"/>
</dbReference>
<evidence type="ECO:0000256" key="1">
    <source>
        <dbReference type="ARBA" id="ARBA00004123"/>
    </source>
</evidence>
<dbReference type="EMBL" id="ML179109">
    <property type="protein sequence ID" value="THV00111.1"/>
    <property type="molecule type" value="Genomic_DNA"/>
</dbReference>
<dbReference type="InterPro" id="IPR012337">
    <property type="entry name" value="RNaseH-like_sf"/>
</dbReference>
<evidence type="ECO:0000256" key="4">
    <source>
        <dbReference type="ARBA" id="ARBA00022833"/>
    </source>
</evidence>
<dbReference type="PANTHER" id="PTHR46481:SF10">
    <property type="entry name" value="ZINC FINGER BED DOMAIN-CONTAINING PROTEIN 39"/>
    <property type="match status" value="1"/>
</dbReference>
<sequence length="188" mass="21244">INLACKAILAAVTDINHAAEGAAEFSPSYSADNIVQIRSSSLRRQYFSEILETLEKKDLQLLRDVATRWSSTFLMIERATVLRDAIDFFLSSRRFPELENLCLKDPDWDCINLYKKILVVPHAFQQKLSGEATPTLSGAIPAFEAVISRWKTMQDDIPTMSYVIEAGIDKLESYTERISDTPAYMLAM</sequence>
<evidence type="ECO:0000256" key="2">
    <source>
        <dbReference type="ARBA" id="ARBA00022723"/>
    </source>
</evidence>
<reference evidence="6 7" key="1">
    <citation type="journal article" date="2019" name="Nat. Ecol. Evol.">
        <title>Megaphylogeny resolves global patterns of mushroom evolution.</title>
        <authorList>
            <person name="Varga T."/>
            <person name="Krizsan K."/>
            <person name="Foldi C."/>
            <person name="Dima B."/>
            <person name="Sanchez-Garcia M."/>
            <person name="Sanchez-Ramirez S."/>
            <person name="Szollosi G.J."/>
            <person name="Szarkandi J.G."/>
            <person name="Papp V."/>
            <person name="Albert L."/>
            <person name="Andreopoulos W."/>
            <person name="Angelini C."/>
            <person name="Antonin V."/>
            <person name="Barry K.W."/>
            <person name="Bougher N.L."/>
            <person name="Buchanan P."/>
            <person name="Buyck B."/>
            <person name="Bense V."/>
            <person name="Catcheside P."/>
            <person name="Chovatia M."/>
            <person name="Cooper J."/>
            <person name="Damon W."/>
            <person name="Desjardin D."/>
            <person name="Finy P."/>
            <person name="Geml J."/>
            <person name="Haridas S."/>
            <person name="Hughes K."/>
            <person name="Justo A."/>
            <person name="Karasinski D."/>
            <person name="Kautmanova I."/>
            <person name="Kiss B."/>
            <person name="Kocsube S."/>
            <person name="Kotiranta H."/>
            <person name="LaButti K.M."/>
            <person name="Lechner B.E."/>
            <person name="Liimatainen K."/>
            <person name="Lipzen A."/>
            <person name="Lukacs Z."/>
            <person name="Mihaltcheva S."/>
            <person name="Morgado L.N."/>
            <person name="Niskanen T."/>
            <person name="Noordeloos M.E."/>
            <person name="Ohm R.A."/>
            <person name="Ortiz-Santana B."/>
            <person name="Ovrebo C."/>
            <person name="Racz N."/>
            <person name="Riley R."/>
            <person name="Savchenko A."/>
            <person name="Shiryaev A."/>
            <person name="Soop K."/>
            <person name="Spirin V."/>
            <person name="Szebenyi C."/>
            <person name="Tomsovsky M."/>
            <person name="Tulloss R.E."/>
            <person name="Uehling J."/>
            <person name="Grigoriev I.V."/>
            <person name="Vagvolgyi C."/>
            <person name="Papp T."/>
            <person name="Martin F.M."/>
            <person name="Miettinen O."/>
            <person name="Hibbett D.S."/>
            <person name="Nagy L.G."/>
        </authorList>
    </citation>
    <scope>NUCLEOTIDE SEQUENCE [LARGE SCALE GENOMIC DNA]</scope>
    <source>
        <strain evidence="6 7">CBS 962.96</strain>
    </source>
</reference>
<evidence type="ECO:0000256" key="5">
    <source>
        <dbReference type="ARBA" id="ARBA00023242"/>
    </source>
</evidence>
<evidence type="ECO:0000313" key="7">
    <source>
        <dbReference type="Proteomes" id="UP000297245"/>
    </source>
</evidence>
<name>A0A4S8MCN7_DENBC</name>
<dbReference type="GO" id="GO:0005634">
    <property type="term" value="C:nucleus"/>
    <property type="evidence" value="ECO:0007669"/>
    <property type="project" value="UniProtKB-SubCell"/>
</dbReference>
<keyword evidence="3" id="KW-0863">Zinc-finger</keyword>
<dbReference type="SUPFAM" id="SSF53098">
    <property type="entry name" value="Ribonuclease H-like"/>
    <property type="match status" value="1"/>
</dbReference>
<accession>A0A4S8MCN7</accession>